<dbReference type="KEGG" id="hss:J7656_07905"/>
<sequence>MDTVSVTEGITYGFRIMIYYVAVVIVGQVIAAVGGGMVAAATETGFRQEPNFGLALFGLLVGLLGAVVVFAGIFGAIYKVIADGVAKGRSMTPSTD</sequence>
<keyword evidence="1" id="KW-0812">Transmembrane</keyword>
<keyword evidence="1" id="KW-1133">Transmembrane helix</keyword>
<dbReference type="EMBL" id="CP073695">
    <property type="protein sequence ID" value="QUO46553.1"/>
    <property type="molecule type" value="Genomic_DNA"/>
</dbReference>
<proteinExistence type="predicted"/>
<keyword evidence="1" id="KW-0472">Membrane</keyword>
<feature type="transmembrane region" description="Helical" evidence="1">
    <location>
        <begin position="52"/>
        <end position="81"/>
    </location>
</feature>
<gene>
    <name evidence="2" type="ORF">J7656_07905</name>
</gene>
<protein>
    <submittedName>
        <fullName evidence="2">Uncharacterized protein</fullName>
    </submittedName>
</protein>
<name>A0A8T8LHN2_9EURY</name>
<evidence type="ECO:0000256" key="1">
    <source>
        <dbReference type="SAM" id="Phobius"/>
    </source>
</evidence>
<organism evidence="2 3">
    <name type="scientific">Halorubrum ruber</name>
    <dbReference type="NCBI Taxonomy" id="2982524"/>
    <lineage>
        <taxon>Archaea</taxon>
        <taxon>Methanobacteriati</taxon>
        <taxon>Methanobacteriota</taxon>
        <taxon>Stenosarchaea group</taxon>
        <taxon>Halobacteria</taxon>
        <taxon>Halobacteriales</taxon>
        <taxon>Haloferacaceae</taxon>
        <taxon>Halorubrum</taxon>
    </lineage>
</organism>
<evidence type="ECO:0000313" key="3">
    <source>
        <dbReference type="Proteomes" id="UP000679341"/>
    </source>
</evidence>
<accession>A0A8T8LHN2</accession>
<dbReference type="AlphaFoldDB" id="A0A8T8LHN2"/>
<feature type="transmembrane region" description="Helical" evidence="1">
    <location>
        <begin position="18"/>
        <end position="40"/>
    </location>
</feature>
<reference evidence="2 3" key="1">
    <citation type="submission" date="2021-03" db="EMBL/GenBank/DDBJ databases">
        <title>Halorubrum sodomense MBLA0099, Whole genome shotgun sequencing.</title>
        <authorList>
            <person name="Seo M.-J."/>
            <person name="Cho E.-S."/>
            <person name="Hwang C.Y."/>
        </authorList>
    </citation>
    <scope>NUCLEOTIDE SEQUENCE [LARGE SCALE GENOMIC DNA]</scope>
    <source>
        <strain evidence="2 3">MBLA0099</strain>
    </source>
</reference>
<keyword evidence="3" id="KW-1185">Reference proteome</keyword>
<dbReference type="RefSeq" id="WP_096392902.1">
    <property type="nucleotide sequence ID" value="NZ_CP073695.1"/>
</dbReference>
<evidence type="ECO:0000313" key="2">
    <source>
        <dbReference type="EMBL" id="QUO46553.1"/>
    </source>
</evidence>
<dbReference type="Proteomes" id="UP000679341">
    <property type="component" value="Chromosome"/>
</dbReference>
<dbReference type="GeneID" id="64827455"/>